<gene>
    <name evidence="3" type="ORF">UFOVP518_41</name>
</gene>
<evidence type="ECO:0000259" key="2">
    <source>
        <dbReference type="Pfam" id="PF18932"/>
    </source>
</evidence>
<protein>
    <recommendedName>
        <fullName evidence="2">DUF5681 domain-containing protein</fullName>
    </recommendedName>
</protein>
<feature type="domain" description="DUF5681" evidence="2">
    <location>
        <begin position="12"/>
        <end position="93"/>
    </location>
</feature>
<dbReference type="InterPro" id="IPR043736">
    <property type="entry name" value="DUF5681"/>
</dbReference>
<name>A0A6J5MMT6_9CAUD</name>
<dbReference type="Pfam" id="PF18932">
    <property type="entry name" value="DUF5681"/>
    <property type="match status" value="1"/>
</dbReference>
<feature type="region of interest" description="Disordered" evidence="1">
    <location>
        <begin position="1"/>
        <end position="26"/>
    </location>
</feature>
<reference evidence="3" key="1">
    <citation type="submission" date="2020-04" db="EMBL/GenBank/DDBJ databases">
        <authorList>
            <person name="Chiriac C."/>
            <person name="Salcher M."/>
            <person name="Ghai R."/>
            <person name="Kavagutti S V."/>
        </authorList>
    </citation>
    <scope>NUCLEOTIDE SEQUENCE</scope>
</reference>
<sequence>MEGRNGGELIPYEKGKSGNPNGRPKGMAFKTILNEILDLPADLTISEVQEYAEKLGRKLTNREIMLIRMMAKAITDPESKSMQHILDRVEGKPQQSIDVTSNGVNVPIVDWVKTDPTDDASE</sequence>
<evidence type="ECO:0000313" key="3">
    <source>
        <dbReference type="EMBL" id="CAB4147662.1"/>
    </source>
</evidence>
<organism evidence="3">
    <name type="scientific">uncultured Caudovirales phage</name>
    <dbReference type="NCBI Taxonomy" id="2100421"/>
    <lineage>
        <taxon>Viruses</taxon>
        <taxon>Duplodnaviria</taxon>
        <taxon>Heunggongvirae</taxon>
        <taxon>Uroviricota</taxon>
        <taxon>Caudoviricetes</taxon>
        <taxon>Peduoviridae</taxon>
        <taxon>Maltschvirus</taxon>
        <taxon>Maltschvirus maltsch</taxon>
    </lineage>
</organism>
<dbReference type="EMBL" id="LR796478">
    <property type="protein sequence ID" value="CAB4147662.1"/>
    <property type="molecule type" value="Genomic_DNA"/>
</dbReference>
<feature type="compositionally biased region" description="Basic and acidic residues" evidence="1">
    <location>
        <begin position="1"/>
        <end position="16"/>
    </location>
</feature>
<evidence type="ECO:0000256" key="1">
    <source>
        <dbReference type="SAM" id="MobiDB-lite"/>
    </source>
</evidence>
<accession>A0A6J5MMT6</accession>
<proteinExistence type="predicted"/>